<organism evidence="8">
    <name type="scientific">marine sediment metagenome</name>
    <dbReference type="NCBI Taxonomy" id="412755"/>
    <lineage>
        <taxon>unclassified sequences</taxon>
        <taxon>metagenomes</taxon>
        <taxon>ecological metagenomes</taxon>
    </lineage>
</organism>
<feature type="coiled-coil region" evidence="7">
    <location>
        <begin position="520"/>
        <end position="554"/>
    </location>
</feature>
<dbReference type="Pfam" id="PF12236">
    <property type="entry name" value="Head-tail_con"/>
    <property type="match status" value="1"/>
</dbReference>
<comment type="caution">
    <text evidence="8">The sequence shown here is derived from an EMBL/GenBank/DDBJ whole genome shotgun (WGS) entry which is preliminary data.</text>
</comment>
<gene>
    <name evidence="8" type="ORF">LCGC14_0358700</name>
</gene>
<comment type="subcellular location">
    <subcellularLocation>
        <location evidence="1">Virion</location>
    </subcellularLocation>
</comment>
<dbReference type="EMBL" id="LAZR01000276">
    <property type="protein sequence ID" value="KKN77595.1"/>
    <property type="molecule type" value="Genomic_DNA"/>
</dbReference>
<sequence length="575" mass="64867">MAKETKTEETKIAKQVLLKQGLLETVRDPFVDLWKTCTSLGYPARNDWEGTAQTGRDTETDVYDDTCIKALNIRTDGLYGYHVSPAIKWFRSRMALKDLDELDEMRQWLQEVDEGMYFAYSGSNFYDASCIGSFLRDGDGVGMATMFPEEIIGERKIGFMVPHPREIWLADDKYGKAILLHRKFKWTTLQIKEALEESEIKKLSIGLQEDIKNDKNMTTKWEFIWVIWPNPDFIKGSLVQGRRKYNTHFVQVDGENLIRTSSLDRFPPVYRVKKPSNLPYGRGLIGEALISIGVANEMTNTMLGAAQLNATPPWMIPESKRAEADLAPDGRNYYRTTEDEIRTVEIRSRYPFGAEERREFRQAVMDNFQVDYFIALSRAAQENSNLRELHVVEIKGEKAALMGAGLGTLNTVLDEINDFVFDIEMSAGRLPQPPQVLLDKLLEEGEGGKAGVIDIDYIGPLAQAQKRLFKTEGILHSLDAVKPLVDLQIAAQQPVTALDRLKVEETVEEIFDANGMPQHLMNSDDEVEEIQQARAAAQQAREQAELALEMAKVTPGLGKTVEEGSPMEAISEAAE</sequence>
<evidence type="ECO:0000256" key="6">
    <source>
        <dbReference type="ARBA" id="ARBA00023296"/>
    </source>
</evidence>
<evidence type="ECO:0000256" key="4">
    <source>
        <dbReference type="ARBA" id="ARBA00022844"/>
    </source>
</evidence>
<keyword evidence="3" id="KW-1188">Viral release from host cell</keyword>
<dbReference type="InterPro" id="IPR020991">
    <property type="entry name" value="Connector_podovirus"/>
</dbReference>
<keyword evidence="2" id="KW-1162">Viral penetration into host cytoplasm</keyword>
<evidence type="ECO:0000256" key="5">
    <source>
        <dbReference type="ARBA" id="ARBA00023219"/>
    </source>
</evidence>
<evidence type="ECO:0000313" key="8">
    <source>
        <dbReference type="EMBL" id="KKN77595.1"/>
    </source>
</evidence>
<keyword evidence="7" id="KW-0175">Coiled coil</keyword>
<keyword evidence="5" id="KW-0231">Viral genome packaging</keyword>
<evidence type="ECO:0000256" key="2">
    <source>
        <dbReference type="ARBA" id="ARBA00022595"/>
    </source>
</evidence>
<name>A0A0F9T8P8_9ZZZZ</name>
<evidence type="ECO:0000256" key="3">
    <source>
        <dbReference type="ARBA" id="ARBA00022612"/>
    </source>
</evidence>
<evidence type="ECO:0000256" key="7">
    <source>
        <dbReference type="SAM" id="Coils"/>
    </source>
</evidence>
<keyword evidence="4" id="KW-0946">Virion</keyword>
<evidence type="ECO:0000256" key="1">
    <source>
        <dbReference type="ARBA" id="ARBA00004328"/>
    </source>
</evidence>
<keyword evidence="6" id="KW-1160">Virus entry into host cell</keyword>
<proteinExistence type="predicted"/>
<protein>
    <submittedName>
        <fullName evidence="8">Uncharacterized protein</fullName>
    </submittedName>
</protein>
<dbReference type="AlphaFoldDB" id="A0A0F9T8P8"/>
<accession>A0A0F9T8P8</accession>
<reference evidence="8" key="1">
    <citation type="journal article" date="2015" name="Nature">
        <title>Complex archaea that bridge the gap between prokaryotes and eukaryotes.</title>
        <authorList>
            <person name="Spang A."/>
            <person name="Saw J.H."/>
            <person name="Jorgensen S.L."/>
            <person name="Zaremba-Niedzwiedzka K."/>
            <person name="Martijn J."/>
            <person name="Lind A.E."/>
            <person name="van Eijk R."/>
            <person name="Schleper C."/>
            <person name="Guy L."/>
            <person name="Ettema T.J."/>
        </authorList>
    </citation>
    <scope>NUCLEOTIDE SEQUENCE</scope>
</reference>
<dbReference type="GO" id="GO:0046718">
    <property type="term" value="P:symbiont entry into host cell"/>
    <property type="evidence" value="ECO:0007669"/>
    <property type="project" value="UniProtKB-KW"/>
</dbReference>
<dbReference type="GO" id="GO:0044423">
    <property type="term" value="C:virion component"/>
    <property type="evidence" value="ECO:0007669"/>
    <property type="project" value="UniProtKB-KW"/>
</dbReference>